<evidence type="ECO:0000256" key="3">
    <source>
        <dbReference type="ARBA" id="ARBA00023125"/>
    </source>
</evidence>
<sequence>MPKQVDHDERRRQLTEALLRIAGTRGLQAVSMREIAAEAGVSLRVVQYYFTDKQALLDSGLAELTVRLDHRVKQRAAAATGGLSTRSVFEAVLGAILPSDEQSRLDSLAWTAYYTAALTDPALAAAALTRPDALEDFLTTRLTTAQQAGNLASDRDPRTEVATLLALANGLTASVLGRQRSHEAATAIINYHLDHLFGPMAALRPPPGRAAPTQTPHPHPDQ</sequence>
<feature type="DNA-binding region" description="H-T-H motif" evidence="5">
    <location>
        <begin position="31"/>
        <end position="50"/>
    </location>
</feature>
<evidence type="ECO:0000256" key="6">
    <source>
        <dbReference type="SAM" id="MobiDB-lite"/>
    </source>
</evidence>
<keyword evidence="2" id="KW-0805">Transcription regulation</keyword>
<dbReference type="Proteomes" id="UP001596514">
    <property type="component" value="Unassembled WGS sequence"/>
</dbReference>
<evidence type="ECO:0000256" key="1">
    <source>
        <dbReference type="ARBA" id="ARBA00022491"/>
    </source>
</evidence>
<evidence type="ECO:0000256" key="5">
    <source>
        <dbReference type="PROSITE-ProRule" id="PRU00335"/>
    </source>
</evidence>
<evidence type="ECO:0000313" key="8">
    <source>
        <dbReference type="EMBL" id="MFC7600717.1"/>
    </source>
</evidence>
<dbReference type="PANTHER" id="PTHR30055:SF234">
    <property type="entry name" value="HTH-TYPE TRANSCRIPTIONAL REGULATOR BETI"/>
    <property type="match status" value="1"/>
</dbReference>
<dbReference type="PANTHER" id="PTHR30055">
    <property type="entry name" value="HTH-TYPE TRANSCRIPTIONAL REGULATOR RUTR"/>
    <property type="match status" value="1"/>
</dbReference>
<keyword evidence="4" id="KW-0804">Transcription</keyword>
<dbReference type="Gene3D" id="1.10.357.10">
    <property type="entry name" value="Tetracycline Repressor, domain 2"/>
    <property type="match status" value="1"/>
</dbReference>
<dbReference type="InterPro" id="IPR050109">
    <property type="entry name" value="HTH-type_TetR-like_transc_reg"/>
</dbReference>
<comment type="caution">
    <text evidence="8">The sequence shown here is derived from an EMBL/GenBank/DDBJ whole genome shotgun (WGS) entry which is preliminary data.</text>
</comment>
<dbReference type="PROSITE" id="PS50977">
    <property type="entry name" value="HTH_TETR_2"/>
    <property type="match status" value="1"/>
</dbReference>
<proteinExistence type="predicted"/>
<dbReference type="InterPro" id="IPR009057">
    <property type="entry name" value="Homeodomain-like_sf"/>
</dbReference>
<name>A0ABW2SXE3_9ACTN</name>
<evidence type="ECO:0000259" key="7">
    <source>
        <dbReference type="PROSITE" id="PS50977"/>
    </source>
</evidence>
<dbReference type="SUPFAM" id="SSF48498">
    <property type="entry name" value="Tetracyclin repressor-like, C-terminal domain"/>
    <property type="match status" value="1"/>
</dbReference>
<feature type="domain" description="HTH tetR-type" evidence="7">
    <location>
        <begin position="8"/>
        <end position="68"/>
    </location>
</feature>
<dbReference type="RefSeq" id="WP_343965071.1">
    <property type="nucleotide sequence ID" value="NZ_BAAAGK010000026.1"/>
</dbReference>
<evidence type="ECO:0000313" key="9">
    <source>
        <dbReference type="Proteomes" id="UP001596514"/>
    </source>
</evidence>
<keyword evidence="9" id="KW-1185">Reference proteome</keyword>
<dbReference type="InterPro" id="IPR039538">
    <property type="entry name" value="BetI_C"/>
</dbReference>
<dbReference type="InterPro" id="IPR001647">
    <property type="entry name" value="HTH_TetR"/>
</dbReference>
<organism evidence="8 9">
    <name type="scientific">Streptosporangium amethystogenes subsp. fukuiense</name>
    <dbReference type="NCBI Taxonomy" id="698418"/>
    <lineage>
        <taxon>Bacteria</taxon>
        <taxon>Bacillati</taxon>
        <taxon>Actinomycetota</taxon>
        <taxon>Actinomycetes</taxon>
        <taxon>Streptosporangiales</taxon>
        <taxon>Streptosporangiaceae</taxon>
        <taxon>Streptosporangium</taxon>
    </lineage>
</organism>
<reference evidence="9" key="1">
    <citation type="journal article" date="2019" name="Int. J. Syst. Evol. Microbiol.">
        <title>The Global Catalogue of Microorganisms (GCM) 10K type strain sequencing project: providing services to taxonomists for standard genome sequencing and annotation.</title>
        <authorList>
            <consortium name="The Broad Institute Genomics Platform"/>
            <consortium name="The Broad Institute Genome Sequencing Center for Infectious Disease"/>
            <person name="Wu L."/>
            <person name="Ma J."/>
        </authorList>
    </citation>
    <scope>NUCLEOTIDE SEQUENCE [LARGE SCALE GENOMIC DNA]</scope>
    <source>
        <strain evidence="9">JCM 10083</strain>
    </source>
</reference>
<dbReference type="Pfam" id="PF00440">
    <property type="entry name" value="TetR_N"/>
    <property type="match status" value="1"/>
</dbReference>
<feature type="region of interest" description="Disordered" evidence="6">
    <location>
        <begin position="201"/>
        <end position="222"/>
    </location>
</feature>
<dbReference type="InterPro" id="IPR036271">
    <property type="entry name" value="Tet_transcr_reg_TetR-rel_C_sf"/>
</dbReference>
<protein>
    <submittedName>
        <fullName evidence="8">TetR/AcrR family transcriptional regulator</fullName>
    </submittedName>
</protein>
<keyword evidence="3 5" id="KW-0238">DNA-binding</keyword>
<keyword evidence="1" id="KW-0678">Repressor</keyword>
<dbReference type="SUPFAM" id="SSF46689">
    <property type="entry name" value="Homeodomain-like"/>
    <property type="match status" value="1"/>
</dbReference>
<evidence type="ECO:0000256" key="4">
    <source>
        <dbReference type="ARBA" id="ARBA00023163"/>
    </source>
</evidence>
<dbReference type="EMBL" id="JBHTEE010000001">
    <property type="protein sequence ID" value="MFC7600717.1"/>
    <property type="molecule type" value="Genomic_DNA"/>
</dbReference>
<evidence type="ECO:0000256" key="2">
    <source>
        <dbReference type="ARBA" id="ARBA00023015"/>
    </source>
</evidence>
<dbReference type="Pfam" id="PF13977">
    <property type="entry name" value="TetR_C_6"/>
    <property type="match status" value="1"/>
</dbReference>
<gene>
    <name evidence="8" type="ORF">ACFQVD_11480</name>
</gene>
<accession>A0ABW2SXE3</accession>